<accession>A0A2Z2P0K2</accession>
<keyword evidence="1" id="KW-0732">Signal</keyword>
<evidence type="ECO:0000313" key="3">
    <source>
        <dbReference type="Proteomes" id="UP000250079"/>
    </source>
</evidence>
<protein>
    <submittedName>
        <fullName evidence="2">Uncharacterized protein</fullName>
    </submittedName>
</protein>
<name>A0A2Z2P0K2_9GAMM</name>
<feature type="signal peptide" evidence="1">
    <location>
        <begin position="1"/>
        <end position="21"/>
    </location>
</feature>
<dbReference type="InterPro" id="IPR037045">
    <property type="entry name" value="S8pro/Inhibitor_I9_sf"/>
</dbReference>
<keyword evidence="3" id="KW-1185">Reference proteome</keyword>
<evidence type="ECO:0000256" key="1">
    <source>
        <dbReference type="SAM" id="SignalP"/>
    </source>
</evidence>
<feature type="chain" id="PRO_5016284949" evidence="1">
    <location>
        <begin position="22"/>
        <end position="124"/>
    </location>
</feature>
<proteinExistence type="predicted"/>
<reference evidence="2 3" key="1">
    <citation type="submission" date="2016-12" db="EMBL/GenBank/DDBJ databases">
        <authorList>
            <person name="Song W.-J."/>
            <person name="Kurnit D.M."/>
        </authorList>
    </citation>
    <scope>NUCLEOTIDE SEQUENCE [LARGE SCALE GENOMIC DNA]</scope>
    <source>
        <strain evidence="2 3">IMCC3135</strain>
    </source>
</reference>
<dbReference type="Gene3D" id="3.30.70.80">
    <property type="entry name" value="Peptidase S8 propeptide/proteinase inhibitor I9"/>
    <property type="match status" value="1"/>
</dbReference>
<sequence>MAAYKIIASSLLLLTQLSACNDVSETTTDQSSAAEDSVIDISLDLTQRFSQTDLDPEHREAVIVTLTPGTDPQNLQAAGMRIEHTMKNRPIVSGTLNAAAFNDLRSLAGVERIERDGPMKALDP</sequence>
<dbReference type="KEGG" id="gai:IMCC3135_18290"/>
<gene>
    <name evidence="2" type="ORF">IMCC3135_18290</name>
</gene>
<organism evidence="2 3">
    <name type="scientific">Granulosicoccus antarcticus IMCC3135</name>
    <dbReference type="NCBI Taxonomy" id="1192854"/>
    <lineage>
        <taxon>Bacteria</taxon>
        <taxon>Pseudomonadati</taxon>
        <taxon>Pseudomonadota</taxon>
        <taxon>Gammaproteobacteria</taxon>
        <taxon>Chromatiales</taxon>
        <taxon>Granulosicoccaceae</taxon>
        <taxon>Granulosicoccus</taxon>
    </lineage>
</organism>
<dbReference type="RefSeq" id="WP_088918875.1">
    <property type="nucleotide sequence ID" value="NZ_CP018632.1"/>
</dbReference>
<evidence type="ECO:0000313" key="2">
    <source>
        <dbReference type="EMBL" id="ASJ73737.1"/>
    </source>
</evidence>
<dbReference type="AlphaFoldDB" id="A0A2Z2P0K2"/>
<dbReference type="Proteomes" id="UP000250079">
    <property type="component" value="Chromosome"/>
</dbReference>
<dbReference type="EMBL" id="CP018632">
    <property type="protein sequence ID" value="ASJ73737.1"/>
    <property type="molecule type" value="Genomic_DNA"/>
</dbReference>